<evidence type="ECO:0000256" key="2">
    <source>
        <dbReference type="SAM" id="Phobius"/>
    </source>
</evidence>
<reference evidence="3 4" key="1">
    <citation type="submission" date="2012-04" db="EMBL/GenBank/DDBJ databases">
        <title>Genome sequence of Helicobacter pylori NQ4044.</title>
        <authorList>
            <person name="Blanchard T.G."/>
            <person name="Czinn S.J."/>
            <person name="McCracken C."/>
            <person name="Abolude K."/>
            <person name="Maroo A."/>
            <person name="Santana-Cruz I."/>
            <person name="Tallon L.J."/>
            <person name="Ficke F.W.F."/>
        </authorList>
    </citation>
    <scope>NUCLEOTIDE SEQUENCE [LARGE SCALE GENOMIC DNA]</scope>
    <source>
        <strain evidence="3 4">NQ4044</strain>
    </source>
</reference>
<dbReference type="EMBL" id="AKNW01000015">
    <property type="protein sequence ID" value="EJB33511.1"/>
    <property type="molecule type" value="Genomic_DNA"/>
</dbReference>
<feature type="coiled-coil region" evidence="1">
    <location>
        <begin position="121"/>
        <end position="152"/>
    </location>
</feature>
<keyword evidence="2" id="KW-1133">Transmembrane helix</keyword>
<protein>
    <submittedName>
        <fullName evidence="3">Uncharacterized protein</fullName>
    </submittedName>
</protein>
<keyword evidence="1" id="KW-0175">Coiled coil</keyword>
<organism evidence="3 4">
    <name type="scientific">Helicobacter pylori NQ4044</name>
    <dbReference type="NCBI Taxonomy" id="992028"/>
    <lineage>
        <taxon>Bacteria</taxon>
        <taxon>Pseudomonadati</taxon>
        <taxon>Campylobacterota</taxon>
        <taxon>Epsilonproteobacteria</taxon>
        <taxon>Campylobacterales</taxon>
        <taxon>Helicobacteraceae</taxon>
        <taxon>Helicobacter</taxon>
    </lineage>
</organism>
<keyword evidence="2" id="KW-0812">Transmembrane</keyword>
<feature type="transmembrane region" description="Helical" evidence="2">
    <location>
        <begin position="36"/>
        <end position="54"/>
    </location>
</feature>
<feature type="transmembrane region" description="Helical" evidence="2">
    <location>
        <begin position="74"/>
        <end position="99"/>
    </location>
</feature>
<evidence type="ECO:0000313" key="4">
    <source>
        <dbReference type="Proteomes" id="UP000003026"/>
    </source>
</evidence>
<dbReference type="Proteomes" id="UP000003026">
    <property type="component" value="Unassembled WGS sequence"/>
</dbReference>
<dbReference type="AlphaFoldDB" id="I9QG15"/>
<name>I9QG15_HELPX</name>
<dbReference type="PATRIC" id="fig|992028.3.peg.1523"/>
<sequence length="180" mass="21271">MTDTDKEKIKTEEIKTEREFYFKVNSVRYDFTKQKYTAIMQILVVAFGFMPFVLDKLNIVPILKAIAEQPCHYLFFVILFCGSALVCMILTIMTFYSVINYLQEYEQYLDCIVDIIDCNVREFQNENIKEEKERCETKAEEVRKEYEEIDGNLLTKLVWIFSLMACCVICGIILNIYIPH</sequence>
<accession>I9QG15</accession>
<feature type="transmembrane region" description="Helical" evidence="2">
    <location>
        <begin position="157"/>
        <end position="178"/>
    </location>
</feature>
<comment type="caution">
    <text evidence="3">The sequence shown here is derived from an EMBL/GenBank/DDBJ whole genome shotgun (WGS) entry which is preliminary data.</text>
</comment>
<evidence type="ECO:0000256" key="1">
    <source>
        <dbReference type="SAM" id="Coils"/>
    </source>
</evidence>
<dbReference type="RefSeq" id="WP_000132544.1">
    <property type="nucleotide sequence ID" value="NZ_AKNW01000015.1"/>
</dbReference>
<proteinExistence type="predicted"/>
<keyword evidence="2" id="KW-0472">Membrane</keyword>
<gene>
    <name evidence="3" type="ORF">HPNQ4044_1575</name>
</gene>
<evidence type="ECO:0000313" key="3">
    <source>
        <dbReference type="EMBL" id="EJB33511.1"/>
    </source>
</evidence>